<sequence>MLCTRGNANLLGQFSGTLFEPTGIRHIEQRTLMRARSCDSYRRIRAACVVGPSSALQARNVPRCAFVIKNTFLEMLPISQLEQEDTEASEYVEVTGAFAFQEVFASSSVSICVPSSHKDALPGSGPASPSISDKSTSTGTRGPASRPRIDGPSRECGHVDQTCVGRMSSVSSRCSDSSDSSDSTDADEPWISMSPLPGSLLAILHRQQVRTAPKVATRRSSNSCSSDSSSGSDSEGEY</sequence>
<evidence type="ECO:0000256" key="1">
    <source>
        <dbReference type="SAM" id="MobiDB-lite"/>
    </source>
</evidence>
<dbReference type="EMBL" id="HBFQ01056470">
    <property type="protein sequence ID" value="CAD8865682.1"/>
    <property type="molecule type" value="Transcribed_RNA"/>
</dbReference>
<feature type="compositionally biased region" description="Low complexity" evidence="1">
    <location>
        <begin position="220"/>
        <end position="238"/>
    </location>
</feature>
<name>A0A7S1AV20_NOCSC</name>
<feature type="compositionally biased region" description="Polar residues" evidence="1">
    <location>
        <begin position="127"/>
        <end position="140"/>
    </location>
</feature>
<reference evidence="2" key="1">
    <citation type="submission" date="2021-01" db="EMBL/GenBank/DDBJ databases">
        <authorList>
            <person name="Corre E."/>
            <person name="Pelletier E."/>
            <person name="Niang G."/>
            <person name="Scheremetjew M."/>
            <person name="Finn R."/>
            <person name="Kale V."/>
            <person name="Holt S."/>
            <person name="Cochrane G."/>
            <person name="Meng A."/>
            <person name="Brown T."/>
            <person name="Cohen L."/>
        </authorList>
    </citation>
    <scope>NUCLEOTIDE SEQUENCE</scope>
</reference>
<feature type="compositionally biased region" description="Basic and acidic residues" evidence="1">
    <location>
        <begin position="147"/>
        <end position="158"/>
    </location>
</feature>
<feature type="compositionally biased region" description="Low complexity" evidence="1">
    <location>
        <begin position="168"/>
        <end position="181"/>
    </location>
</feature>
<feature type="region of interest" description="Disordered" evidence="1">
    <location>
        <begin position="118"/>
        <end position="195"/>
    </location>
</feature>
<accession>A0A7S1AV20</accession>
<gene>
    <name evidence="2" type="ORF">NSCI0253_LOCUS40037</name>
</gene>
<dbReference type="AlphaFoldDB" id="A0A7S1AV20"/>
<protein>
    <submittedName>
        <fullName evidence="2">Uncharacterized protein</fullName>
    </submittedName>
</protein>
<evidence type="ECO:0000313" key="2">
    <source>
        <dbReference type="EMBL" id="CAD8865682.1"/>
    </source>
</evidence>
<feature type="region of interest" description="Disordered" evidence="1">
    <location>
        <begin position="211"/>
        <end position="238"/>
    </location>
</feature>
<proteinExistence type="predicted"/>
<organism evidence="2">
    <name type="scientific">Noctiluca scintillans</name>
    <name type="common">Sea sparkle</name>
    <name type="synonym">Red tide dinoflagellate</name>
    <dbReference type="NCBI Taxonomy" id="2966"/>
    <lineage>
        <taxon>Eukaryota</taxon>
        <taxon>Sar</taxon>
        <taxon>Alveolata</taxon>
        <taxon>Dinophyceae</taxon>
        <taxon>Noctilucales</taxon>
        <taxon>Noctilucaceae</taxon>
        <taxon>Noctiluca</taxon>
    </lineage>
</organism>